<organism evidence="1 2">
    <name type="scientific">Fusarium solani subsp. cucurbitae</name>
    <name type="common">Neocosmosporum cucurbitae</name>
    <dbReference type="NCBI Taxonomy" id="2747967"/>
    <lineage>
        <taxon>Eukaryota</taxon>
        <taxon>Fungi</taxon>
        <taxon>Dikarya</taxon>
        <taxon>Ascomycota</taxon>
        <taxon>Pezizomycotina</taxon>
        <taxon>Sordariomycetes</taxon>
        <taxon>Hypocreomycetidae</taxon>
        <taxon>Hypocreales</taxon>
        <taxon>Nectriaceae</taxon>
        <taxon>Fusarium</taxon>
        <taxon>Fusarium solani species complex</taxon>
    </lineage>
</organism>
<sequence>MSPPVLGVGIGTEEDLYLRAGFGKYDFVYLWLGLIGTGLSRFHQRLQVSFSCHPGEGLGLAQKFRNTSVMLEAEHYRPKLFYTDHCEDQQLIGHEAIKRKLSKRKRSKMKGRDLARMLSTLYDFMYLRGDFANDCNVGGSGCLNEKTTVYSLNYPIKGRASTVIKYVDEINTLRNDKEDGTQVGEE</sequence>
<dbReference type="Proteomes" id="UP000830768">
    <property type="component" value="Chromosome 1"/>
</dbReference>
<evidence type="ECO:0000313" key="2">
    <source>
        <dbReference type="Proteomes" id="UP000830768"/>
    </source>
</evidence>
<dbReference type="EMBL" id="CP090030">
    <property type="protein sequence ID" value="UPK90209.1"/>
    <property type="molecule type" value="Genomic_DNA"/>
</dbReference>
<gene>
    <name evidence="1" type="ORF">LCI18_001144</name>
</gene>
<protein>
    <submittedName>
        <fullName evidence="1">Uncharacterized protein</fullName>
    </submittedName>
</protein>
<proteinExistence type="predicted"/>
<name>A0ACD3YMN4_FUSSC</name>
<keyword evidence="2" id="KW-1185">Reference proteome</keyword>
<reference evidence="1" key="1">
    <citation type="submission" date="2021-11" db="EMBL/GenBank/DDBJ databases">
        <title>Fusarium solani-melongenae Genome sequencing and assembly.</title>
        <authorList>
            <person name="Xie S."/>
            <person name="Huang L."/>
            <person name="Zhang X."/>
        </authorList>
    </citation>
    <scope>NUCLEOTIDE SEQUENCE</scope>
    <source>
        <strain evidence="1">CRI 24-3</strain>
    </source>
</reference>
<accession>A0ACD3YMN4</accession>
<evidence type="ECO:0000313" key="1">
    <source>
        <dbReference type="EMBL" id="UPK90209.1"/>
    </source>
</evidence>